<protein>
    <recommendedName>
        <fullName evidence="1">Heparin-sulfate lyase N-terminal domain-containing protein</fullName>
    </recommendedName>
</protein>
<dbReference type="InterPro" id="IPR008929">
    <property type="entry name" value="Chondroitin_lyas"/>
</dbReference>
<evidence type="ECO:0000313" key="2">
    <source>
        <dbReference type="EMBL" id="OGG46111.1"/>
    </source>
</evidence>
<gene>
    <name evidence="2" type="ORF">A3F84_26840</name>
</gene>
<proteinExistence type="predicted"/>
<feature type="domain" description="Heparin-sulfate lyase N-terminal" evidence="1">
    <location>
        <begin position="2"/>
        <end position="83"/>
    </location>
</feature>
<dbReference type="Proteomes" id="UP000178606">
    <property type="component" value="Unassembled WGS sequence"/>
</dbReference>
<sequence length="88" mass="9999">MSLNLDRKGLERVKEACEAGDPSRALSELVAYFRNRQEPDPALLARPDAGAVDPARKAMRHEFEFYNESGTVPGDDMDWTYRPGIDWE</sequence>
<dbReference type="Pfam" id="PF16889">
    <property type="entry name" value="Hepar_II_III_N"/>
    <property type="match status" value="1"/>
</dbReference>
<organism evidence="2 3">
    <name type="scientific">Handelsmanbacteria sp. (strain RIFCSPLOWO2_12_FULL_64_10)</name>
    <dbReference type="NCBI Taxonomy" id="1817868"/>
    <lineage>
        <taxon>Bacteria</taxon>
        <taxon>Candidatus Handelsmaniibacteriota</taxon>
    </lineage>
</organism>
<dbReference type="EMBL" id="MFKF01000341">
    <property type="protein sequence ID" value="OGG46111.1"/>
    <property type="molecule type" value="Genomic_DNA"/>
</dbReference>
<dbReference type="InterPro" id="IPR031680">
    <property type="entry name" value="Hepar_II_III_N"/>
</dbReference>
<evidence type="ECO:0000259" key="1">
    <source>
        <dbReference type="Pfam" id="PF16889"/>
    </source>
</evidence>
<reference evidence="2 3" key="1">
    <citation type="journal article" date="2016" name="Nat. Commun.">
        <title>Thousands of microbial genomes shed light on interconnected biogeochemical processes in an aquifer system.</title>
        <authorList>
            <person name="Anantharaman K."/>
            <person name="Brown C.T."/>
            <person name="Hug L.A."/>
            <person name="Sharon I."/>
            <person name="Castelle C.J."/>
            <person name="Probst A.J."/>
            <person name="Thomas B.C."/>
            <person name="Singh A."/>
            <person name="Wilkins M.J."/>
            <person name="Karaoz U."/>
            <person name="Brodie E.L."/>
            <person name="Williams K.H."/>
            <person name="Hubbard S.S."/>
            <person name="Banfield J.F."/>
        </authorList>
    </citation>
    <scope>NUCLEOTIDE SEQUENCE [LARGE SCALE GENOMIC DNA]</scope>
    <source>
        <strain evidence="3">RIFCSPLOWO2_12_FULL_64_10</strain>
    </source>
</reference>
<accession>A0A1F6CAT1</accession>
<name>A0A1F6CAT1_HANXR</name>
<dbReference type="Gene3D" id="1.50.10.100">
    <property type="entry name" value="Chondroitin AC/alginate lyase"/>
    <property type="match status" value="1"/>
</dbReference>
<dbReference type="AlphaFoldDB" id="A0A1F6CAT1"/>
<comment type="caution">
    <text evidence="2">The sequence shown here is derived from an EMBL/GenBank/DDBJ whole genome shotgun (WGS) entry which is preliminary data.</text>
</comment>
<evidence type="ECO:0000313" key="3">
    <source>
        <dbReference type="Proteomes" id="UP000178606"/>
    </source>
</evidence>